<feature type="transmembrane region" description="Helical" evidence="10">
    <location>
        <begin position="16"/>
        <end position="37"/>
    </location>
</feature>
<evidence type="ECO:0000256" key="3">
    <source>
        <dbReference type="ARBA" id="ARBA00022475"/>
    </source>
</evidence>
<evidence type="ECO:0000256" key="2">
    <source>
        <dbReference type="ARBA" id="ARBA00010442"/>
    </source>
</evidence>
<dbReference type="HAMAP" id="MF_02202">
    <property type="entry name" value="TolQ"/>
    <property type="match status" value="1"/>
</dbReference>
<evidence type="ECO:0000256" key="9">
    <source>
        <dbReference type="ARBA" id="ARBA00023306"/>
    </source>
</evidence>
<keyword evidence="8 10" id="KW-0472">Membrane</keyword>
<evidence type="ECO:0000313" key="13">
    <source>
        <dbReference type="Proteomes" id="UP000290287"/>
    </source>
</evidence>
<dbReference type="RefSeq" id="WP_129120749.1">
    <property type="nucleotide sequence ID" value="NZ_PEIB01000001.1"/>
</dbReference>
<sequence length="231" mass="25786">MNAELSILDLFLQASLLVKSVMLILLGMSVVSWTMIVQRSRALSQASEKVERFEDRFWSGVDLSQLYQEVKARKHYLSGSEQIFYAGFTEYARLHRSNGRVPEAVMEGASRAMRVSLSKEVEDLETHLPFLATVGSISPYIGLFGTVWGIMHAFIGLGAVKQATLSMVAPGIAEALVATAMGLFAAIPAVMFYNRLSHRVNRLENDYANFMEEFSSILHRQAFASPQQEQQ</sequence>
<keyword evidence="9 10" id="KW-0131">Cell cycle</keyword>
<comment type="function">
    <text evidence="10">Part of the Tol-Pal system, which plays a role in outer membrane invagination during cell division and is important for maintaining outer membrane integrity.</text>
</comment>
<dbReference type="GO" id="GO:0043213">
    <property type="term" value="P:bacteriocin transport"/>
    <property type="evidence" value="ECO:0007669"/>
    <property type="project" value="InterPro"/>
</dbReference>
<dbReference type="EMBL" id="PEIB01000001">
    <property type="protein sequence ID" value="RXJ74859.1"/>
    <property type="molecule type" value="Genomic_DNA"/>
</dbReference>
<feature type="domain" description="MotA/TolQ/ExbB proton channel" evidence="11">
    <location>
        <begin position="80"/>
        <end position="207"/>
    </location>
</feature>
<name>A0A4Q0Z0A8_9GAMM</name>
<evidence type="ECO:0000256" key="7">
    <source>
        <dbReference type="ARBA" id="ARBA00022989"/>
    </source>
</evidence>
<comment type="caution">
    <text evidence="12">The sequence shown here is derived from an EMBL/GenBank/DDBJ whole genome shotgun (WGS) entry which is preliminary data.</text>
</comment>
<comment type="subcellular location">
    <subcellularLocation>
        <location evidence="10">Cell inner membrane</location>
        <topology evidence="10">Multi-pass membrane protein</topology>
    </subcellularLocation>
    <subcellularLocation>
        <location evidence="1">Cell membrane</location>
        <topology evidence="1">Multi-pass membrane protein</topology>
    </subcellularLocation>
</comment>
<reference evidence="12 13" key="1">
    <citation type="submission" date="2017-10" db="EMBL/GenBank/DDBJ databases">
        <title>Nyctiphanis sp. nov., isolated from the stomach of the euphausiid Nyctiphanes simplex (Hansen, 1911) in the Gulf of California.</title>
        <authorList>
            <person name="Gomez-Gil B."/>
            <person name="Aguilar-Mendez M."/>
            <person name="Lopez-Cortes A."/>
            <person name="Gomez-Gutierrez J."/>
            <person name="Roque A."/>
            <person name="Lang E."/>
            <person name="Gonzalez-Castillo A."/>
        </authorList>
    </citation>
    <scope>NUCLEOTIDE SEQUENCE [LARGE SCALE GENOMIC DNA]</scope>
    <source>
        <strain evidence="12 13">CAIM 600</strain>
    </source>
</reference>
<dbReference type="InterPro" id="IPR002898">
    <property type="entry name" value="MotA_ExbB_proton_chnl"/>
</dbReference>
<keyword evidence="7 10" id="KW-1133">Transmembrane helix</keyword>
<evidence type="ECO:0000313" key="12">
    <source>
        <dbReference type="EMBL" id="RXJ74859.1"/>
    </source>
</evidence>
<dbReference type="AlphaFoldDB" id="A0A4Q0Z0A8"/>
<comment type="subunit">
    <text evidence="10">The Tol-Pal system is composed of five core proteins: the inner membrane proteins TolA, TolQ and TolR, the periplasmic protein TolB and the outer membrane protein Pal. They form a network linking the inner and outer membranes and the peptidoglycan layer.</text>
</comment>
<keyword evidence="3 10" id="KW-1003">Cell membrane</keyword>
<dbReference type="PANTHER" id="PTHR30625">
    <property type="entry name" value="PROTEIN TOLQ"/>
    <property type="match status" value="1"/>
</dbReference>
<keyword evidence="6 10" id="KW-0812">Transmembrane</keyword>
<gene>
    <name evidence="10 12" type="primary">tolQ</name>
    <name evidence="12" type="ORF">CS022_01245</name>
</gene>
<dbReference type="GO" id="GO:0017038">
    <property type="term" value="P:protein import"/>
    <property type="evidence" value="ECO:0007669"/>
    <property type="project" value="TreeGrafter"/>
</dbReference>
<dbReference type="NCBIfam" id="TIGR02796">
    <property type="entry name" value="tolQ"/>
    <property type="match status" value="1"/>
</dbReference>
<dbReference type="GO" id="GO:0051301">
    <property type="term" value="P:cell division"/>
    <property type="evidence" value="ECO:0007669"/>
    <property type="project" value="UniProtKB-UniRule"/>
</dbReference>
<dbReference type="OrthoDB" id="9805133at2"/>
<keyword evidence="5 10" id="KW-0132">Cell division</keyword>
<evidence type="ECO:0000256" key="8">
    <source>
        <dbReference type="ARBA" id="ARBA00023136"/>
    </source>
</evidence>
<proteinExistence type="inferred from homology"/>
<feature type="transmembrane region" description="Helical" evidence="10">
    <location>
        <begin position="172"/>
        <end position="193"/>
    </location>
</feature>
<accession>A0A4Q0Z0A8</accession>
<evidence type="ECO:0000256" key="1">
    <source>
        <dbReference type="ARBA" id="ARBA00004651"/>
    </source>
</evidence>
<keyword evidence="13" id="KW-1185">Reference proteome</keyword>
<comment type="similarity">
    <text evidence="2 10">Belongs to the ExbB/TolQ family.</text>
</comment>
<dbReference type="Pfam" id="PF01618">
    <property type="entry name" value="MotA_ExbB"/>
    <property type="match status" value="1"/>
</dbReference>
<dbReference type="Proteomes" id="UP000290287">
    <property type="component" value="Unassembled WGS sequence"/>
</dbReference>
<evidence type="ECO:0000256" key="4">
    <source>
        <dbReference type="ARBA" id="ARBA00022519"/>
    </source>
</evidence>
<dbReference type="PANTHER" id="PTHR30625:SF3">
    <property type="entry name" value="TOL-PAL SYSTEM PROTEIN TOLQ"/>
    <property type="match status" value="1"/>
</dbReference>
<evidence type="ECO:0000256" key="10">
    <source>
        <dbReference type="HAMAP-Rule" id="MF_02202"/>
    </source>
</evidence>
<evidence type="ECO:0000256" key="5">
    <source>
        <dbReference type="ARBA" id="ARBA00022618"/>
    </source>
</evidence>
<keyword evidence="4 10" id="KW-0997">Cell inner membrane</keyword>
<evidence type="ECO:0000256" key="6">
    <source>
        <dbReference type="ARBA" id="ARBA00022692"/>
    </source>
</evidence>
<dbReference type="GO" id="GO:0005886">
    <property type="term" value="C:plasma membrane"/>
    <property type="evidence" value="ECO:0007669"/>
    <property type="project" value="UniProtKB-SubCell"/>
</dbReference>
<dbReference type="InterPro" id="IPR014163">
    <property type="entry name" value="Tol-Pal_TolQ"/>
</dbReference>
<organism evidence="12 13">
    <name type="scientific">Veronia nyctiphanis</name>
    <dbReference type="NCBI Taxonomy" id="1278244"/>
    <lineage>
        <taxon>Bacteria</taxon>
        <taxon>Pseudomonadati</taxon>
        <taxon>Pseudomonadota</taxon>
        <taxon>Gammaproteobacteria</taxon>
        <taxon>Vibrionales</taxon>
        <taxon>Vibrionaceae</taxon>
        <taxon>Veronia</taxon>
    </lineage>
</organism>
<dbReference type="InterPro" id="IPR050790">
    <property type="entry name" value="ExbB/TolQ_transport"/>
</dbReference>
<feature type="transmembrane region" description="Helical" evidence="10">
    <location>
        <begin position="140"/>
        <end position="160"/>
    </location>
</feature>
<protein>
    <recommendedName>
        <fullName evidence="10">Tol-Pal system protein TolQ</fullName>
    </recommendedName>
</protein>
<evidence type="ECO:0000259" key="11">
    <source>
        <dbReference type="Pfam" id="PF01618"/>
    </source>
</evidence>